<feature type="compositionally biased region" description="Pro residues" evidence="1">
    <location>
        <begin position="168"/>
        <end position="181"/>
    </location>
</feature>
<evidence type="ECO:0000256" key="1">
    <source>
        <dbReference type="SAM" id="MobiDB-lite"/>
    </source>
</evidence>
<comment type="caution">
    <text evidence="2">The sequence shown here is derived from an EMBL/GenBank/DDBJ whole genome shotgun (WGS) entry which is preliminary data.</text>
</comment>
<proteinExistence type="predicted"/>
<dbReference type="AlphaFoldDB" id="A0A9P5PBI7"/>
<protein>
    <submittedName>
        <fullName evidence="2">Uncharacterized protein</fullName>
    </submittedName>
</protein>
<feature type="compositionally biased region" description="Low complexity" evidence="1">
    <location>
        <begin position="147"/>
        <end position="167"/>
    </location>
</feature>
<feature type="region of interest" description="Disordered" evidence="1">
    <location>
        <begin position="147"/>
        <end position="215"/>
    </location>
</feature>
<reference evidence="2" key="1">
    <citation type="submission" date="2020-11" db="EMBL/GenBank/DDBJ databases">
        <authorList>
            <consortium name="DOE Joint Genome Institute"/>
            <person name="Ahrendt S."/>
            <person name="Riley R."/>
            <person name="Andreopoulos W."/>
            <person name="Labutti K."/>
            <person name="Pangilinan J."/>
            <person name="Ruiz-Duenas F.J."/>
            <person name="Barrasa J.M."/>
            <person name="Sanchez-Garcia M."/>
            <person name="Camarero S."/>
            <person name="Miyauchi S."/>
            <person name="Serrano A."/>
            <person name="Linde D."/>
            <person name="Babiker R."/>
            <person name="Drula E."/>
            <person name="Ayuso-Fernandez I."/>
            <person name="Pacheco R."/>
            <person name="Padilla G."/>
            <person name="Ferreira P."/>
            <person name="Barriuso J."/>
            <person name="Kellner H."/>
            <person name="Castanera R."/>
            <person name="Alfaro M."/>
            <person name="Ramirez L."/>
            <person name="Pisabarro A.G."/>
            <person name="Kuo A."/>
            <person name="Tritt A."/>
            <person name="Lipzen A."/>
            <person name="He G."/>
            <person name="Yan M."/>
            <person name="Ng V."/>
            <person name="Cullen D."/>
            <person name="Martin F."/>
            <person name="Rosso M.-N."/>
            <person name="Henrissat B."/>
            <person name="Hibbett D."/>
            <person name="Martinez A.T."/>
            <person name="Grigoriev I.V."/>
        </authorList>
    </citation>
    <scope>NUCLEOTIDE SEQUENCE</scope>
    <source>
        <strain evidence="2">AH 40177</strain>
    </source>
</reference>
<sequence>MIPQKRKLDLDDSYAFTNGNDQTTTGDVPTATPPKLRRILAKYPDQNSFNRSSPDIEERYNSKSVVDSHLAFESLDAIMKHHRKTSFRILRANLLQRDAIARMDDRAYIIDDIYDMNGEINSLAWPLTVQVPIEPFKPKTITPPIIPTRVLRSRLRPSSSPASSRGPTPIPTIPPAPPIPSPLTRAPSEKPPKPSPLPPSSVKTESTTAKVQPYKRLPCRGDTIQMRIAKLQADPWSDVSKLTAKTVFCVGCEKQVSLDKRFDYYPGFWETHKRRCPFVLSGKTKQGKVVNINST</sequence>
<organism evidence="2 3">
    <name type="scientific">Rhodocollybia butyracea</name>
    <dbReference type="NCBI Taxonomy" id="206335"/>
    <lineage>
        <taxon>Eukaryota</taxon>
        <taxon>Fungi</taxon>
        <taxon>Dikarya</taxon>
        <taxon>Basidiomycota</taxon>
        <taxon>Agaricomycotina</taxon>
        <taxon>Agaricomycetes</taxon>
        <taxon>Agaricomycetidae</taxon>
        <taxon>Agaricales</taxon>
        <taxon>Marasmiineae</taxon>
        <taxon>Omphalotaceae</taxon>
        <taxon>Rhodocollybia</taxon>
    </lineage>
</organism>
<dbReference type="Proteomes" id="UP000772434">
    <property type="component" value="Unassembled WGS sequence"/>
</dbReference>
<evidence type="ECO:0000313" key="2">
    <source>
        <dbReference type="EMBL" id="KAF9059095.1"/>
    </source>
</evidence>
<feature type="region of interest" description="Disordered" evidence="1">
    <location>
        <begin position="13"/>
        <end position="32"/>
    </location>
</feature>
<gene>
    <name evidence="2" type="ORF">BDP27DRAFT_1342151</name>
</gene>
<accession>A0A9P5PBI7</accession>
<dbReference type="OrthoDB" id="2855464at2759"/>
<feature type="compositionally biased region" description="Polar residues" evidence="1">
    <location>
        <begin position="15"/>
        <end position="27"/>
    </location>
</feature>
<name>A0A9P5PBI7_9AGAR</name>
<dbReference type="EMBL" id="JADNRY010000327">
    <property type="protein sequence ID" value="KAF9059095.1"/>
    <property type="molecule type" value="Genomic_DNA"/>
</dbReference>
<evidence type="ECO:0000313" key="3">
    <source>
        <dbReference type="Proteomes" id="UP000772434"/>
    </source>
</evidence>
<keyword evidence="3" id="KW-1185">Reference proteome</keyword>